<keyword evidence="4" id="KW-1185">Reference proteome</keyword>
<dbReference type="AlphaFoldDB" id="A0AAV9A3J5"/>
<comment type="caution">
    <text evidence="3">The sequence shown here is derived from an EMBL/GenBank/DDBJ whole genome shotgun (WGS) entry which is preliminary data.</text>
</comment>
<organism evidence="3 4">
    <name type="scientific">Acorus gramineus</name>
    <name type="common">Dwarf sweet flag</name>
    <dbReference type="NCBI Taxonomy" id="55184"/>
    <lineage>
        <taxon>Eukaryota</taxon>
        <taxon>Viridiplantae</taxon>
        <taxon>Streptophyta</taxon>
        <taxon>Embryophyta</taxon>
        <taxon>Tracheophyta</taxon>
        <taxon>Spermatophyta</taxon>
        <taxon>Magnoliopsida</taxon>
        <taxon>Liliopsida</taxon>
        <taxon>Acoraceae</taxon>
        <taxon>Acorus</taxon>
    </lineage>
</organism>
<proteinExistence type="predicted"/>
<reference evidence="3" key="2">
    <citation type="submission" date="2023-06" db="EMBL/GenBank/DDBJ databases">
        <authorList>
            <person name="Ma L."/>
            <person name="Liu K.-W."/>
            <person name="Li Z."/>
            <person name="Hsiao Y.-Y."/>
            <person name="Qi Y."/>
            <person name="Fu T."/>
            <person name="Tang G."/>
            <person name="Zhang D."/>
            <person name="Sun W.-H."/>
            <person name="Liu D.-K."/>
            <person name="Li Y."/>
            <person name="Chen G.-Z."/>
            <person name="Liu X.-D."/>
            <person name="Liao X.-Y."/>
            <person name="Jiang Y.-T."/>
            <person name="Yu X."/>
            <person name="Hao Y."/>
            <person name="Huang J."/>
            <person name="Zhao X.-W."/>
            <person name="Ke S."/>
            <person name="Chen Y.-Y."/>
            <person name="Wu W.-L."/>
            <person name="Hsu J.-L."/>
            <person name="Lin Y.-F."/>
            <person name="Huang M.-D."/>
            <person name="Li C.-Y."/>
            <person name="Huang L."/>
            <person name="Wang Z.-W."/>
            <person name="Zhao X."/>
            <person name="Zhong W.-Y."/>
            <person name="Peng D.-H."/>
            <person name="Ahmad S."/>
            <person name="Lan S."/>
            <person name="Zhang J.-S."/>
            <person name="Tsai W.-C."/>
            <person name="Van De Peer Y."/>
            <person name="Liu Z.-J."/>
        </authorList>
    </citation>
    <scope>NUCLEOTIDE SEQUENCE</scope>
    <source>
        <strain evidence="3">SCP</strain>
        <tissue evidence="3">Leaves</tissue>
    </source>
</reference>
<dbReference type="InterPro" id="IPR011009">
    <property type="entry name" value="Kinase-like_dom_sf"/>
</dbReference>
<dbReference type="PANTHER" id="PTHR46008:SF2">
    <property type="entry name" value="LEAF RUST 10 DISEASE-RESISTANCE LOCUS RECEPTOR-LIKE PROTEIN KINASE-LIKE 1.4"/>
    <property type="match status" value="1"/>
</dbReference>
<dbReference type="GO" id="GO:0005524">
    <property type="term" value="F:ATP binding"/>
    <property type="evidence" value="ECO:0007669"/>
    <property type="project" value="UniProtKB-KW"/>
</dbReference>
<dbReference type="PANTHER" id="PTHR46008">
    <property type="entry name" value="LEAF RUST 10 DISEASE-RESISTANCE LOCUS RECEPTOR-LIKE PROTEIN KINASE-LIKE 1.4"/>
    <property type="match status" value="1"/>
</dbReference>
<dbReference type="SUPFAM" id="SSF56112">
    <property type="entry name" value="Protein kinase-like (PK-like)"/>
    <property type="match status" value="1"/>
</dbReference>
<evidence type="ECO:0000313" key="3">
    <source>
        <dbReference type="EMBL" id="KAK1258771.1"/>
    </source>
</evidence>
<reference evidence="3" key="1">
    <citation type="journal article" date="2023" name="Nat. Commun.">
        <title>Diploid and tetraploid genomes of Acorus and the evolution of monocots.</title>
        <authorList>
            <person name="Ma L."/>
            <person name="Liu K.W."/>
            <person name="Li Z."/>
            <person name="Hsiao Y.Y."/>
            <person name="Qi Y."/>
            <person name="Fu T."/>
            <person name="Tang G.D."/>
            <person name="Zhang D."/>
            <person name="Sun W.H."/>
            <person name="Liu D.K."/>
            <person name="Li Y."/>
            <person name="Chen G.Z."/>
            <person name="Liu X.D."/>
            <person name="Liao X.Y."/>
            <person name="Jiang Y.T."/>
            <person name="Yu X."/>
            <person name="Hao Y."/>
            <person name="Huang J."/>
            <person name="Zhao X.W."/>
            <person name="Ke S."/>
            <person name="Chen Y.Y."/>
            <person name="Wu W.L."/>
            <person name="Hsu J.L."/>
            <person name="Lin Y.F."/>
            <person name="Huang M.D."/>
            <person name="Li C.Y."/>
            <person name="Huang L."/>
            <person name="Wang Z.W."/>
            <person name="Zhao X."/>
            <person name="Zhong W.Y."/>
            <person name="Peng D.H."/>
            <person name="Ahmad S."/>
            <person name="Lan S."/>
            <person name="Zhang J.S."/>
            <person name="Tsai W.C."/>
            <person name="Van de Peer Y."/>
            <person name="Liu Z.J."/>
        </authorList>
    </citation>
    <scope>NUCLEOTIDE SEQUENCE</scope>
    <source>
        <strain evidence="3">SCP</strain>
    </source>
</reference>
<evidence type="ECO:0000313" key="4">
    <source>
        <dbReference type="Proteomes" id="UP001179952"/>
    </source>
</evidence>
<dbReference type="GO" id="GO:0016301">
    <property type="term" value="F:kinase activity"/>
    <property type="evidence" value="ECO:0007669"/>
    <property type="project" value="UniProtKB-KW"/>
</dbReference>
<evidence type="ECO:0000256" key="2">
    <source>
        <dbReference type="ARBA" id="ARBA00022840"/>
    </source>
</evidence>
<dbReference type="Gene3D" id="1.10.510.10">
    <property type="entry name" value="Transferase(Phosphotransferase) domain 1"/>
    <property type="match status" value="1"/>
</dbReference>
<protein>
    <submittedName>
        <fullName evidence="3">Serine/threonine-protein kinase</fullName>
    </submittedName>
</protein>
<keyword evidence="1" id="KW-0547">Nucleotide-binding</keyword>
<evidence type="ECO:0000256" key="1">
    <source>
        <dbReference type="ARBA" id="ARBA00022741"/>
    </source>
</evidence>
<accession>A0AAV9A3J5</accession>
<keyword evidence="2" id="KW-0067">ATP-binding</keyword>
<name>A0AAV9A3J5_ACOGR</name>
<dbReference type="EMBL" id="JAUJYN010000013">
    <property type="protein sequence ID" value="KAK1258771.1"/>
    <property type="molecule type" value="Genomic_DNA"/>
</dbReference>
<gene>
    <name evidence="3" type="ORF">QJS04_geneDACA018710</name>
</gene>
<dbReference type="Proteomes" id="UP001179952">
    <property type="component" value="Unassembled WGS sequence"/>
</dbReference>
<sequence>MPRTCQPPRKARRGTWTLRPKYHQGYQLMDKNDVYSFGVVLVELISSMPAVDITRRPCEINLANRAISKIHSNSLHELVDPNIGFDSDSDVKRMVTAVGELAFRCLQAEKEMRPCMDEVLEPLKGRIASFGGGEEADVATPIDDDARLLKNNNQPLGSPVYVADHHWESRSTTPNTSE</sequence>
<keyword evidence="3" id="KW-0808">Transferase</keyword>
<keyword evidence="3" id="KW-0418">Kinase</keyword>